<protein>
    <submittedName>
        <fullName evidence="2">CHAD domain-containing protein</fullName>
    </submittedName>
</protein>
<dbReference type="Pfam" id="PF05235">
    <property type="entry name" value="CHAD"/>
    <property type="match status" value="1"/>
</dbReference>
<evidence type="ECO:0000313" key="2">
    <source>
        <dbReference type="EMBL" id="QIS10821.1"/>
    </source>
</evidence>
<dbReference type="AlphaFoldDB" id="A0A6G9YC69"/>
<dbReference type="InterPro" id="IPR038186">
    <property type="entry name" value="CHAD_dom_sf"/>
</dbReference>
<dbReference type="KEGG" id="nah:F5544_14685"/>
<feature type="domain" description="CHAD" evidence="1">
    <location>
        <begin position="46"/>
        <end position="335"/>
    </location>
</feature>
<dbReference type="SMART" id="SM00880">
    <property type="entry name" value="CHAD"/>
    <property type="match status" value="1"/>
</dbReference>
<evidence type="ECO:0000313" key="3">
    <source>
        <dbReference type="Proteomes" id="UP000503540"/>
    </source>
</evidence>
<evidence type="ECO:0000259" key="1">
    <source>
        <dbReference type="PROSITE" id="PS51708"/>
    </source>
</evidence>
<dbReference type="PANTHER" id="PTHR39339">
    <property type="entry name" value="SLR1444 PROTEIN"/>
    <property type="match status" value="1"/>
</dbReference>
<keyword evidence="3" id="KW-1185">Reference proteome</keyword>
<dbReference type="InterPro" id="IPR007899">
    <property type="entry name" value="CHAD_dom"/>
</dbReference>
<dbReference type="Gene3D" id="1.40.20.10">
    <property type="entry name" value="CHAD domain"/>
    <property type="match status" value="1"/>
</dbReference>
<dbReference type="PANTHER" id="PTHR39339:SF1">
    <property type="entry name" value="CHAD DOMAIN-CONTAINING PROTEIN"/>
    <property type="match status" value="1"/>
</dbReference>
<dbReference type="Proteomes" id="UP000503540">
    <property type="component" value="Chromosome"/>
</dbReference>
<name>A0A6G9YC69_9NOCA</name>
<proteinExistence type="predicted"/>
<reference evidence="2 3" key="1">
    <citation type="journal article" date="2019" name="ACS Chem. Biol.">
        <title>Identification and Mobilization of a Cryptic Antibiotic Biosynthesis Gene Locus from a Human-Pathogenic Nocardia Isolate.</title>
        <authorList>
            <person name="Herisse M."/>
            <person name="Ishida K."/>
            <person name="Porter J.L."/>
            <person name="Howden B."/>
            <person name="Hertweck C."/>
            <person name="Stinear T.P."/>
            <person name="Pidot S.J."/>
        </authorList>
    </citation>
    <scope>NUCLEOTIDE SEQUENCE [LARGE SCALE GENOMIC DNA]</scope>
    <source>
        <strain evidence="2 3">AUSMDU00012717</strain>
    </source>
</reference>
<dbReference type="EMBL" id="CP046172">
    <property type="protein sequence ID" value="QIS10821.1"/>
    <property type="molecule type" value="Genomic_DNA"/>
</dbReference>
<accession>A0A6G9YC69</accession>
<gene>
    <name evidence="2" type="ORF">F5544_14685</name>
</gene>
<sequence length="336" mass="37111">MGSASGLARVGVAYRARRRARLQRTRHRRPPRRGHRRIRGSELTMAATAGSAIVKALRDDVDRLLAAEPDVRADAPDSVHQMRVATRRLRSVLRSYKSLFDPAPVADVQEELKWLAGVLGVARDAEVRADRFETLLAENTSDGAAESAPIEHVTADLVDAERARYASAHDRIRDVLHSGRYHKLRGELSAWRTAPPLRPDRAGLPADEAFERVLRKDLKRLRRLVYAEPSAPAAERIELLHDIRKGAKRLRYSCDAAAHVLGRDAEKLGSQAKQLQGVLGDHRDAVESRDSLLSTAERTDVRDEASIYEILAAAEDLAAGQALARYPSAAAFVSGR</sequence>
<organism evidence="2 3">
    <name type="scientific">Nocardia arthritidis</name>
    <dbReference type="NCBI Taxonomy" id="228602"/>
    <lineage>
        <taxon>Bacteria</taxon>
        <taxon>Bacillati</taxon>
        <taxon>Actinomycetota</taxon>
        <taxon>Actinomycetes</taxon>
        <taxon>Mycobacteriales</taxon>
        <taxon>Nocardiaceae</taxon>
        <taxon>Nocardia</taxon>
    </lineage>
</organism>
<dbReference type="PROSITE" id="PS51708">
    <property type="entry name" value="CHAD"/>
    <property type="match status" value="1"/>
</dbReference>